<accession>A0A645I3I4</accession>
<sequence>MYALKLRIEAAQQIAIENIRKSRIVRLQREKQTIEANYKDGQQVYPDFRLVTLVRLEA</sequence>
<comment type="caution">
    <text evidence="1">The sequence shown here is derived from an EMBL/GenBank/DDBJ whole genome shotgun (WGS) entry which is preliminary data.</text>
</comment>
<proteinExistence type="predicted"/>
<protein>
    <submittedName>
        <fullName evidence="1">Uncharacterized protein</fullName>
    </submittedName>
</protein>
<dbReference type="AlphaFoldDB" id="A0A645I3I4"/>
<dbReference type="EMBL" id="VSSQ01105748">
    <property type="protein sequence ID" value="MPN45680.1"/>
    <property type="molecule type" value="Genomic_DNA"/>
</dbReference>
<name>A0A645I3I4_9ZZZZ</name>
<evidence type="ECO:0000313" key="1">
    <source>
        <dbReference type="EMBL" id="MPN45680.1"/>
    </source>
</evidence>
<reference evidence="1" key="1">
    <citation type="submission" date="2019-08" db="EMBL/GenBank/DDBJ databases">
        <authorList>
            <person name="Kucharzyk K."/>
            <person name="Murdoch R.W."/>
            <person name="Higgins S."/>
            <person name="Loffler F."/>
        </authorList>
    </citation>
    <scope>NUCLEOTIDE SEQUENCE</scope>
</reference>
<gene>
    <name evidence="1" type="ORF">SDC9_193249</name>
</gene>
<organism evidence="1">
    <name type="scientific">bioreactor metagenome</name>
    <dbReference type="NCBI Taxonomy" id="1076179"/>
    <lineage>
        <taxon>unclassified sequences</taxon>
        <taxon>metagenomes</taxon>
        <taxon>ecological metagenomes</taxon>
    </lineage>
</organism>